<dbReference type="Pfam" id="PF12738">
    <property type="entry name" value="PTCB-BRCT"/>
    <property type="match status" value="3"/>
</dbReference>
<dbReference type="CDD" id="cd18433">
    <property type="entry name" value="BRCT_Rad4_rpt3"/>
    <property type="match status" value="1"/>
</dbReference>
<feature type="domain" description="BRCT" evidence="3">
    <location>
        <begin position="380"/>
        <end position="479"/>
    </location>
</feature>
<evidence type="ECO:0000313" key="5">
    <source>
        <dbReference type="Proteomes" id="UP000775872"/>
    </source>
</evidence>
<dbReference type="EMBL" id="CABFOC020000002">
    <property type="protein sequence ID" value="CAH0036543.1"/>
    <property type="molecule type" value="Genomic_DNA"/>
</dbReference>
<feature type="compositionally biased region" description="Basic and acidic residues" evidence="2">
    <location>
        <begin position="620"/>
        <end position="643"/>
    </location>
</feature>
<feature type="domain" description="BRCT" evidence="3">
    <location>
        <begin position="492"/>
        <end position="578"/>
    </location>
</feature>
<feature type="compositionally biased region" description="Basic and acidic residues" evidence="2">
    <location>
        <begin position="738"/>
        <end position="747"/>
    </location>
</feature>
<dbReference type="Proteomes" id="UP000775872">
    <property type="component" value="Unassembled WGS sequence"/>
</dbReference>
<organism evidence="4 5">
    <name type="scientific">Clonostachys solani</name>
    <dbReference type="NCBI Taxonomy" id="160281"/>
    <lineage>
        <taxon>Eukaryota</taxon>
        <taxon>Fungi</taxon>
        <taxon>Dikarya</taxon>
        <taxon>Ascomycota</taxon>
        <taxon>Pezizomycotina</taxon>
        <taxon>Sordariomycetes</taxon>
        <taxon>Hypocreomycetidae</taxon>
        <taxon>Hypocreales</taxon>
        <taxon>Bionectriaceae</taxon>
        <taxon>Clonostachys</taxon>
    </lineage>
</organism>
<dbReference type="InterPro" id="IPR059215">
    <property type="entry name" value="BRCT2_TopBP1-like"/>
</dbReference>
<gene>
    <name evidence="4" type="ORF">CSOL1703_00002702</name>
</gene>
<dbReference type="GO" id="GO:0006270">
    <property type="term" value="P:DNA replication initiation"/>
    <property type="evidence" value="ECO:0007669"/>
    <property type="project" value="TreeGrafter"/>
</dbReference>
<protein>
    <recommendedName>
        <fullName evidence="3">BRCT domain-containing protein</fullName>
    </recommendedName>
</protein>
<evidence type="ECO:0000256" key="2">
    <source>
        <dbReference type="SAM" id="MobiDB-lite"/>
    </source>
</evidence>
<keyword evidence="5" id="KW-1185">Reference proteome</keyword>
<keyword evidence="1" id="KW-0677">Repeat</keyword>
<feature type="domain" description="BRCT" evidence="3">
    <location>
        <begin position="77"/>
        <end position="150"/>
    </location>
</feature>
<feature type="non-terminal residue" evidence="4">
    <location>
        <position position="1"/>
    </location>
</feature>
<evidence type="ECO:0000256" key="1">
    <source>
        <dbReference type="ARBA" id="ARBA00022737"/>
    </source>
</evidence>
<feature type="compositionally biased region" description="Low complexity" evidence="2">
    <location>
        <begin position="748"/>
        <end position="770"/>
    </location>
</feature>
<dbReference type="GO" id="GO:0007095">
    <property type="term" value="P:mitotic G2 DNA damage checkpoint signaling"/>
    <property type="evidence" value="ECO:0007669"/>
    <property type="project" value="TreeGrafter"/>
</dbReference>
<dbReference type="PANTHER" id="PTHR13561:SF20">
    <property type="entry name" value="DNA TOPOISOMERASE 2-BINDING PROTEIN 1"/>
    <property type="match status" value="1"/>
</dbReference>
<dbReference type="SUPFAM" id="SSF52113">
    <property type="entry name" value="BRCT domain"/>
    <property type="match status" value="4"/>
</dbReference>
<evidence type="ECO:0000259" key="3">
    <source>
        <dbReference type="PROSITE" id="PS50172"/>
    </source>
</evidence>
<feature type="compositionally biased region" description="Pro residues" evidence="2">
    <location>
        <begin position="367"/>
        <end position="376"/>
    </location>
</feature>
<feature type="region of interest" description="Disordered" evidence="2">
    <location>
        <begin position="333"/>
        <end position="379"/>
    </location>
</feature>
<dbReference type="PROSITE" id="PS50172">
    <property type="entry name" value="BRCT"/>
    <property type="match status" value="4"/>
</dbReference>
<dbReference type="InterPro" id="IPR001357">
    <property type="entry name" value="BRCT_dom"/>
</dbReference>
<evidence type="ECO:0000313" key="4">
    <source>
        <dbReference type="EMBL" id="CAH0036543.1"/>
    </source>
</evidence>
<feature type="region of interest" description="Disordered" evidence="2">
    <location>
        <begin position="587"/>
        <end position="844"/>
    </location>
</feature>
<accession>A0A9N9VSE3</accession>
<feature type="compositionally biased region" description="Low complexity" evidence="2">
    <location>
        <begin position="718"/>
        <end position="727"/>
    </location>
</feature>
<name>A0A9N9VSE3_9HYPO</name>
<comment type="caution">
    <text evidence="4">The sequence shown here is derived from an EMBL/GenBank/DDBJ whole genome shotgun (WGS) entry which is preliminary data.</text>
</comment>
<sequence length="871" mass="94530">MSPAGGLVPTLQAYGQCRVDALTPPVSLPSTSDMTSGLGYTVWVGQTRGPENKSVGFPGHGDMVSPNPNDDNLPAIDPAEPFKGLVVCCTSISSEHRIQIAQQVVDLGGVHKLDLTPDVTHLIVGEYDTPKYRHVARHRQDIKAMDAAWVHSVSDLWKNDEVIDFYGLEEKYRLKTFESRGAKQATRPHEPLDRESLRICLSGFGEQNDEIAAKITANGGFYMDHLSVQSSHLVVKKPKGKKFVAAQTWGVKIVTLEWVTQSIGRGMVLDEDKFDPMLPPEQQGVGAIAIKHPPRQALGKRPSVGANGVDEGARKLRRIASVKLNNQRDKLWGDILAGGPSPDSLQPREGQPEAQPQKVESKKPEQPEQPPVPEKAPVPEKEGIFSRCVFFIHGFREQRITVLCQTITSGGGHLANSLEEAADQSKYGSPWHQFLIVPQDTQPETHPQAPHDGLNIVTEFYIERCLQSRRFLPPDSHQAFGRPFPVFPIPGFSDLTICSAAFTDIELSQVARSVVQLGARFEERFCKTTSVVVCKSLAAMRKEKLKCALSWGVPIVSADWLWGCISTGFKAPFDDFVFPELKAKPVPEQAKKSQASSRSQLRTRSDPGAQAATGPKSNRKRLDFSGFERDSSEEPPTKPERRKPIIRADTTTSADFFTAPNAASTDTGPDPPLRELSSGALNHKPQTAPRLTNTLSRTASDPSHDKPLHTPQQPPPLSKSSSSIAPLGKATPLNPAEEAARLAKAAERQALTSKITTLLDTPDTHTATTTNGERDPGPRPRKRQILGRAMSNASSVAAGDNASAPQSAGGGFRDDGAEEEEQAKPPSTQIGYADPEAQTHKAELMSRLLGIDAAEVPGAVPAKLPASSRVS</sequence>
<feature type="compositionally biased region" description="Low complexity" evidence="2">
    <location>
        <begin position="647"/>
        <end position="659"/>
    </location>
</feature>
<reference evidence="4" key="1">
    <citation type="submission" date="2021-10" db="EMBL/GenBank/DDBJ databases">
        <authorList>
            <person name="Piombo E."/>
        </authorList>
    </citation>
    <scope>NUCLEOTIDE SEQUENCE</scope>
</reference>
<dbReference type="GO" id="GO:0033314">
    <property type="term" value="P:mitotic DNA replication checkpoint signaling"/>
    <property type="evidence" value="ECO:0007669"/>
    <property type="project" value="TreeGrafter"/>
</dbReference>
<dbReference type="AlphaFoldDB" id="A0A9N9VSE3"/>
<proteinExistence type="predicted"/>
<dbReference type="Pfam" id="PF00533">
    <property type="entry name" value="BRCT"/>
    <property type="match status" value="1"/>
</dbReference>
<dbReference type="Gene3D" id="3.40.50.10190">
    <property type="entry name" value="BRCT domain"/>
    <property type="match status" value="4"/>
</dbReference>
<feature type="compositionally biased region" description="Polar residues" evidence="2">
    <location>
        <begin position="689"/>
        <end position="701"/>
    </location>
</feature>
<feature type="domain" description="BRCT" evidence="3">
    <location>
        <begin position="195"/>
        <end position="276"/>
    </location>
</feature>
<dbReference type="InterPro" id="IPR036420">
    <property type="entry name" value="BRCT_dom_sf"/>
</dbReference>
<dbReference type="SMART" id="SM00292">
    <property type="entry name" value="BRCT"/>
    <property type="match status" value="4"/>
</dbReference>
<dbReference type="CDD" id="cd17731">
    <property type="entry name" value="BRCT_TopBP1_rpt2_like"/>
    <property type="match status" value="1"/>
</dbReference>
<dbReference type="OrthoDB" id="251770at2759"/>
<feature type="region of interest" description="Disordered" evidence="2">
    <location>
        <begin position="291"/>
        <end position="310"/>
    </location>
</feature>
<dbReference type="PANTHER" id="PTHR13561">
    <property type="entry name" value="DNA REPLICATION REGULATOR DPB11-RELATED"/>
    <property type="match status" value="1"/>
</dbReference>